<dbReference type="AlphaFoldDB" id="A0AAV4B5Y5"/>
<sequence>MKQWYLKTSGHLQCGRKIWWYVYNSSECGRTTKSRSELTSPLQRAGVWTIITLPGHPKASTLPKCPDSAATFDCLCSTNETMTPSSTYHVSLHHHHHNEF</sequence>
<protein>
    <submittedName>
        <fullName evidence="1">Uncharacterized protein</fullName>
    </submittedName>
</protein>
<keyword evidence="2" id="KW-1185">Reference proteome</keyword>
<organism evidence="1 2">
    <name type="scientific">Plakobranchus ocellatus</name>
    <dbReference type="NCBI Taxonomy" id="259542"/>
    <lineage>
        <taxon>Eukaryota</taxon>
        <taxon>Metazoa</taxon>
        <taxon>Spiralia</taxon>
        <taxon>Lophotrochozoa</taxon>
        <taxon>Mollusca</taxon>
        <taxon>Gastropoda</taxon>
        <taxon>Heterobranchia</taxon>
        <taxon>Euthyneura</taxon>
        <taxon>Panpulmonata</taxon>
        <taxon>Sacoglossa</taxon>
        <taxon>Placobranchoidea</taxon>
        <taxon>Plakobranchidae</taxon>
        <taxon>Plakobranchus</taxon>
    </lineage>
</organism>
<gene>
    <name evidence="1" type="ORF">PoB_004109700</name>
</gene>
<evidence type="ECO:0000313" key="1">
    <source>
        <dbReference type="EMBL" id="GFO14592.1"/>
    </source>
</evidence>
<dbReference type="EMBL" id="BLXT01004580">
    <property type="protein sequence ID" value="GFO14592.1"/>
    <property type="molecule type" value="Genomic_DNA"/>
</dbReference>
<dbReference type="Proteomes" id="UP000735302">
    <property type="component" value="Unassembled WGS sequence"/>
</dbReference>
<comment type="caution">
    <text evidence="1">The sequence shown here is derived from an EMBL/GenBank/DDBJ whole genome shotgun (WGS) entry which is preliminary data.</text>
</comment>
<reference evidence="1 2" key="1">
    <citation type="journal article" date="2021" name="Elife">
        <title>Chloroplast acquisition without the gene transfer in kleptoplastic sea slugs, Plakobranchus ocellatus.</title>
        <authorList>
            <person name="Maeda T."/>
            <person name="Takahashi S."/>
            <person name="Yoshida T."/>
            <person name="Shimamura S."/>
            <person name="Takaki Y."/>
            <person name="Nagai Y."/>
            <person name="Toyoda A."/>
            <person name="Suzuki Y."/>
            <person name="Arimoto A."/>
            <person name="Ishii H."/>
            <person name="Satoh N."/>
            <person name="Nishiyama T."/>
            <person name="Hasebe M."/>
            <person name="Maruyama T."/>
            <person name="Minagawa J."/>
            <person name="Obokata J."/>
            <person name="Shigenobu S."/>
        </authorList>
    </citation>
    <scope>NUCLEOTIDE SEQUENCE [LARGE SCALE GENOMIC DNA]</scope>
</reference>
<proteinExistence type="predicted"/>
<name>A0AAV4B5Y5_9GAST</name>
<evidence type="ECO:0000313" key="2">
    <source>
        <dbReference type="Proteomes" id="UP000735302"/>
    </source>
</evidence>
<accession>A0AAV4B5Y5</accession>